<reference evidence="7 8" key="1">
    <citation type="journal article" date="2018" name="Nat. Ecol. Evol.">
        <title>Pezizomycetes genomes reveal the molecular basis of ectomycorrhizal truffle lifestyle.</title>
        <authorList>
            <person name="Murat C."/>
            <person name="Payen T."/>
            <person name="Noel B."/>
            <person name="Kuo A."/>
            <person name="Morin E."/>
            <person name="Chen J."/>
            <person name="Kohler A."/>
            <person name="Krizsan K."/>
            <person name="Balestrini R."/>
            <person name="Da Silva C."/>
            <person name="Montanini B."/>
            <person name="Hainaut M."/>
            <person name="Levati E."/>
            <person name="Barry K.W."/>
            <person name="Belfiori B."/>
            <person name="Cichocki N."/>
            <person name="Clum A."/>
            <person name="Dockter R.B."/>
            <person name="Fauchery L."/>
            <person name="Guy J."/>
            <person name="Iotti M."/>
            <person name="Le Tacon F."/>
            <person name="Lindquist E.A."/>
            <person name="Lipzen A."/>
            <person name="Malagnac F."/>
            <person name="Mello A."/>
            <person name="Molinier V."/>
            <person name="Miyauchi S."/>
            <person name="Poulain J."/>
            <person name="Riccioni C."/>
            <person name="Rubini A."/>
            <person name="Sitrit Y."/>
            <person name="Splivallo R."/>
            <person name="Traeger S."/>
            <person name="Wang M."/>
            <person name="Zifcakova L."/>
            <person name="Wipf D."/>
            <person name="Zambonelli A."/>
            <person name="Paolocci F."/>
            <person name="Nowrousian M."/>
            <person name="Ottonello S."/>
            <person name="Baldrian P."/>
            <person name="Spatafora J.W."/>
            <person name="Henrissat B."/>
            <person name="Nagy L.G."/>
            <person name="Aury J.M."/>
            <person name="Wincker P."/>
            <person name="Grigoriev I.V."/>
            <person name="Bonfante P."/>
            <person name="Martin F.M."/>
        </authorList>
    </citation>
    <scope>NUCLEOTIDE SEQUENCE [LARGE SCALE GENOMIC DNA]</scope>
    <source>
        <strain evidence="7 8">CCBAS932</strain>
    </source>
</reference>
<evidence type="ECO:0000256" key="2">
    <source>
        <dbReference type="ARBA" id="ARBA00018339"/>
    </source>
</evidence>
<comment type="function">
    <text evidence="5">May play a role in ribosome biogenesis.</text>
</comment>
<keyword evidence="4 5" id="KW-0539">Nucleus</keyword>
<evidence type="ECO:0000313" key="7">
    <source>
        <dbReference type="EMBL" id="RPB14391.1"/>
    </source>
</evidence>
<dbReference type="EMBL" id="ML119118">
    <property type="protein sequence ID" value="RPB14391.1"/>
    <property type="molecule type" value="Genomic_DNA"/>
</dbReference>
<dbReference type="PANTHER" id="PTHR14211">
    <property type="entry name" value="GLIOMA SUPPRESSOR CANDIDATE REGION GENE 2"/>
    <property type="match status" value="1"/>
</dbReference>
<accession>A0A3N4L1E2</accession>
<dbReference type="AlphaFoldDB" id="A0A3N4L1E2"/>
<dbReference type="OrthoDB" id="5072at2759"/>
<dbReference type="FunCoup" id="A0A3N4L1E2">
    <property type="interactions" value="606"/>
</dbReference>
<comment type="similarity">
    <text evidence="1 5">Belongs to the NOP53 family.</text>
</comment>
<keyword evidence="8" id="KW-1185">Reference proteome</keyword>
<evidence type="ECO:0000256" key="3">
    <source>
        <dbReference type="ARBA" id="ARBA00022517"/>
    </source>
</evidence>
<dbReference type="InterPro" id="IPR011687">
    <property type="entry name" value="Nop53/GLTSCR2"/>
</dbReference>
<comment type="subcellular location">
    <subcellularLocation>
        <location evidence="5">Nucleus</location>
        <location evidence="5">Nucleolus</location>
    </subcellularLocation>
    <subcellularLocation>
        <location evidence="5">Nucleus</location>
        <location evidence="5">Nucleoplasm</location>
    </subcellularLocation>
</comment>
<evidence type="ECO:0000256" key="5">
    <source>
        <dbReference type="PIRNR" id="PIRNR017302"/>
    </source>
</evidence>
<gene>
    <name evidence="7" type="ORF">P167DRAFT_503717</name>
</gene>
<dbReference type="GO" id="GO:0005730">
    <property type="term" value="C:nucleolus"/>
    <property type="evidence" value="ECO:0007669"/>
    <property type="project" value="UniProtKB-SubCell"/>
</dbReference>
<organism evidence="7 8">
    <name type="scientific">Morchella conica CCBAS932</name>
    <dbReference type="NCBI Taxonomy" id="1392247"/>
    <lineage>
        <taxon>Eukaryota</taxon>
        <taxon>Fungi</taxon>
        <taxon>Dikarya</taxon>
        <taxon>Ascomycota</taxon>
        <taxon>Pezizomycotina</taxon>
        <taxon>Pezizomycetes</taxon>
        <taxon>Pezizales</taxon>
        <taxon>Morchellaceae</taxon>
        <taxon>Morchella</taxon>
    </lineage>
</organism>
<dbReference type="GO" id="GO:0000027">
    <property type="term" value="P:ribosomal large subunit assembly"/>
    <property type="evidence" value="ECO:0007669"/>
    <property type="project" value="UniProtKB-UniRule"/>
</dbReference>
<dbReference type="PANTHER" id="PTHR14211:SF7">
    <property type="entry name" value="RIBOSOME BIOGENESIS PROTEIN NOP53"/>
    <property type="match status" value="1"/>
</dbReference>
<dbReference type="InParanoid" id="A0A3N4L1E2"/>
<dbReference type="STRING" id="1392247.A0A3N4L1E2"/>
<name>A0A3N4L1E2_9PEZI</name>
<evidence type="ECO:0000313" key="8">
    <source>
        <dbReference type="Proteomes" id="UP000277580"/>
    </source>
</evidence>
<protein>
    <recommendedName>
        <fullName evidence="2 5">Ribosome biogenesis protein NOP53</fullName>
    </recommendedName>
</protein>
<dbReference type="GO" id="GO:0006364">
    <property type="term" value="P:rRNA processing"/>
    <property type="evidence" value="ECO:0007669"/>
    <property type="project" value="TreeGrafter"/>
</dbReference>
<evidence type="ECO:0000256" key="6">
    <source>
        <dbReference type="SAM" id="MobiDB-lite"/>
    </source>
</evidence>
<dbReference type="Pfam" id="PF07767">
    <property type="entry name" value="Nop53"/>
    <property type="match status" value="1"/>
</dbReference>
<dbReference type="GO" id="GO:0005654">
    <property type="term" value="C:nucleoplasm"/>
    <property type="evidence" value="ECO:0007669"/>
    <property type="project" value="UniProtKB-SubCell"/>
</dbReference>
<keyword evidence="3 5" id="KW-0690">Ribosome biogenesis</keyword>
<evidence type="ECO:0000256" key="4">
    <source>
        <dbReference type="ARBA" id="ARBA00023242"/>
    </source>
</evidence>
<sequence>MASKQPSRKGKKAWRKNVDISEINAGLDQLRDEIIQGGVIVEKTDEQLFALDTTGDTAIAKAHFKTAKVLKADEIISARSAVPAIRKRPGLNTTNGIIAKKARRANVITYKDIERMKATAYGQEAASGELTSTKNITIDYDPWAEEAPQDVAKKEALRETEFSFIPAPQPFKEPKTLKQPPVSLAVSGRPVPAVRVPEAGISYNPEFAQWDALLQKEGAKEVELEQKRLAEKAEAERIKALAAIPDEEEESDEENHSTESDTEAEKPVKKMPDRKTQAQRNKIKRRKELELIRLQEQRLKRQAAEFSLVKKYAKDVEARERLRLAKRAARLNIDDDEKNPKLMRRRKFGKVGLPRAPLELQLPDELADSLRTLKPEGNLLRDRMRSLRERGVLETRLPVTQRRKHQKKVSEKWSYKDFK</sequence>
<evidence type="ECO:0000256" key="1">
    <source>
        <dbReference type="ARBA" id="ARBA00008838"/>
    </source>
</evidence>
<dbReference type="PIRSF" id="PIRSF017302">
    <property type="entry name" value="Gltscr2"/>
    <property type="match status" value="1"/>
</dbReference>
<dbReference type="Proteomes" id="UP000277580">
    <property type="component" value="Unassembled WGS sequence"/>
</dbReference>
<proteinExistence type="inferred from homology"/>
<dbReference type="GO" id="GO:0008097">
    <property type="term" value="F:5S rRNA binding"/>
    <property type="evidence" value="ECO:0007669"/>
    <property type="project" value="TreeGrafter"/>
</dbReference>
<feature type="compositionally biased region" description="Basic and acidic residues" evidence="6">
    <location>
        <begin position="254"/>
        <end position="276"/>
    </location>
</feature>
<feature type="region of interest" description="Disordered" evidence="6">
    <location>
        <begin position="241"/>
        <end position="282"/>
    </location>
</feature>